<comment type="similarity">
    <text evidence="1">Belongs to the methyltransferase superfamily.</text>
</comment>
<keyword evidence="2 5" id="KW-0489">Methyltransferase</keyword>
<gene>
    <name evidence="5" type="ORF">ACFPFM_06015</name>
</gene>
<dbReference type="Gene3D" id="3.40.50.150">
    <property type="entry name" value="Vaccinia Virus protein VP39"/>
    <property type="match status" value="1"/>
</dbReference>
<keyword evidence="3 5" id="KW-0808">Transferase</keyword>
<organism evidence="5 6">
    <name type="scientific">Saccharothrix xinjiangensis</name>
    <dbReference type="NCBI Taxonomy" id="204798"/>
    <lineage>
        <taxon>Bacteria</taxon>
        <taxon>Bacillati</taxon>
        <taxon>Actinomycetota</taxon>
        <taxon>Actinomycetes</taxon>
        <taxon>Pseudonocardiales</taxon>
        <taxon>Pseudonocardiaceae</taxon>
        <taxon>Saccharothrix</taxon>
    </lineage>
</organism>
<dbReference type="InterPro" id="IPR051052">
    <property type="entry name" value="Diverse_substrate_MTase"/>
</dbReference>
<dbReference type="GO" id="GO:0032259">
    <property type="term" value="P:methylation"/>
    <property type="evidence" value="ECO:0007669"/>
    <property type="project" value="UniProtKB-KW"/>
</dbReference>
<proteinExistence type="inferred from homology"/>
<evidence type="ECO:0000256" key="1">
    <source>
        <dbReference type="ARBA" id="ARBA00008361"/>
    </source>
</evidence>
<dbReference type="InterPro" id="IPR013216">
    <property type="entry name" value="Methyltransf_11"/>
</dbReference>
<keyword evidence="6" id="KW-1185">Reference proteome</keyword>
<dbReference type="Proteomes" id="UP001595833">
    <property type="component" value="Unassembled WGS sequence"/>
</dbReference>
<dbReference type="PANTHER" id="PTHR44942:SF4">
    <property type="entry name" value="METHYLTRANSFERASE TYPE 11 DOMAIN-CONTAINING PROTEIN"/>
    <property type="match status" value="1"/>
</dbReference>
<dbReference type="GO" id="GO:0008168">
    <property type="term" value="F:methyltransferase activity"/>
    <property type="evidence" value="ECO:0007669"/>
    <property type="project" value="UniProtKB-KW"/>
</dbReference>
<dbReference type="RefSeq" id="WP_344038421.1">
    <property type="nucleotide sequence ID" value="NZ_BAAAKE010000011.1"/>
</dbReference>
<feature type="domain" description="Methyltransferase type 11" evidence="4">
    <location>
        <begin position="52"/>
        <end position="139"/>
    </location>
</feature>
<accession>A0ABV9XV71</accession>
<sequence>MPTEWTLPEPHRIRDVAGSFGADPDRYDRARPRYPDEAVAAIVAAAPGPDVLDVGIGTGIAARQFEAAGSRVLGVDVDPRMAEWARRRGHRVEVAAFEDWDPAGRLFDAVVSAQAWHWVDPAAGAAQAARVLRPGGRLAVLWNAAELPPEVAGAFTDVYRRVLPDSPLAGRSDLAGGYEVMCDRAADGVRASGAFDEPERWRFDWERPTTRDEFLDQLPTTGLHTLLPAEVLERVLEGVGAVIDEVGGRFTTRYTTFVVVAARTGAA</sequence>
<dbReference type="InterPro" id="IPR029063">
    <property type="entry name" value="SAM-dependent_MTases_sf"/>
</dbReference>
<evidence type="ECO:0000256" key="2">
    <source>
        <dbReference type="ARBA" id="ARBA00022603"/>
    </source>
</evidence>
<dbReference type="CDD" id="cd02440">
    <property type="entry name" value="AdoMet_MTases"/>
    <property type="match status" value="1"/>
</dbReference>
<evidence type="ECO:0000259" key="4">
    <source>
        <dbReference type="Pfam" id="PF08241"/>
    </source>
</evidence>
<dbReference type="SUPFAM" id="SSF53335">
    <property type="entry name" value="S-adenosyl-L-methionine-dependent methyltransferases"/>
    <property type="match status" value="1"/>
</dbReference>
<evidence type="ECO:0000256" key="3">
    <source>
        <dbReference type="ARBA" id="ARBA00022679"/>
    </source>
</evidence>
<dbReference type="Pfam" id="PF08241">
    <property type="entry name" value="Methyltransf_11"/>
    <property type="match status" value="1"/>
</dbReference>
<name>A0ABV9XV71_9PSEU</name>
<dbReference type="EC" id="2.1.1.-" evidence="5"/>
<reference evidence="6" key="1">
    <citation type="journal article" date="2019" name="Int. J. Syst. Evol. Microbiol.">
        <title>The Global Catalogue of Microorganisms (GCM) 10K type strain sequencing project: providing services to taxonomists for standard genome sequencing and annotation.</title>
        <authorList>
            <consortium name="The Broad Institute Genomics Platform"/>
            <consortium name="The Broad Institute Genome Sequencing Center for Infectious Disease"/>
            <person name="Wu L."/>
            <person name="Ma J."/>
        </authorList>
    </citation>
    <scope>NUCLEOTIDE SEQUENCE [LARGE SCALE GENOMIC DNA]</scope>
    <source>
        <strain evidence="6">KCTC 12848</strain>
    </source>
</reference>
<dbReference type="PANTHER" id="PTHR44942">
    <property type="entry name" value="METHYLTRANSF_11 DOMAIN-CONTAINING PROTEIN"/>
    <property type="match status" value="1"/>
</dbReference>
<evidence type="ECO:0000313" key="5">
    <source>
        <dbReference type="EMBL" id="MFC5053313.1"/>
    </source>
</evidence>
<comment type="caution">
    <text evidence="5">The sequence shown here is derived from an EMBL/GenBank/DDBJ whole genome shotgun (WGS) entry which is preliminary data.</text>
</comment>
<evidence type="ECO:0000313" key="6">
    <source>
        <dbReference type="Proteomes" id="UP001595833"/>
    </source>
</evidence>
<dbReference type="EMBL" id="JBHSJB010000006">
    <property type="protein sequence ID" value="MFC5053313.1"/>
    <property type="molecule type" value="Genomic_DNA"/>
</dbReference>
<protein>
    <submittedName>
        <fullName evidence="5">Class I SAM-dependent methyltransferase</fullName>
        <ecNumber evidence="5">2.1.1.-</ecNumber>
    </submittedName>
</protein>